<dbReference type="Proteomes" id="UP000308600">
    <property type="component" value="Unassembled WGS sequence"/>
</dbReference>
<sequence>MRYRLEEENPNSLTNGISFGPTFSSSRFDHYQPEVHPRLPPQRPPILITFEVRRANGAGGFQKPRISRSKGEAGPFHRLPTICKFTKSRSVLSSRTYTPYSFFRPALGGLLANPVVRWPDTSGHIDLFRTYPYLLPCGSAGLVAFISYLLVQFGLKETPPSIVARDERLRVDSECAPLLFTVSERDYGAIPASLDSPLLSSTLSESNHTEDSPSSSSSSDDQPLRVPFRALLVPRVLIPLSRYLFLCFTDMYIVILRPLMLSTRSNMMV</sequence>
<evidence type="ECO:0000313" key="2">
    <source>
        <dbReference type="Proteomes" id="UP000308600"/>
    </source>
</evidence>
<evidence type="ECO:0000313" key="1">
    <source>
        <dbReference type="EMBL" id="TFK75101.1"/>
    </source>
</evidence>
<protein>
    <submittedName>
        <fullName evidence="1">Uncharacterized protein</fullName>
    </submittedName>
</protein>
<name>A0ACD3BAZ0_9AGAR</name>
<gene>
    <name evidence="1" type="ORF">BDN72DRAFT_558117</name>
</gene>
<accession>A0ACD3BAZ0</accession>
<keyword evidence="2" id="KW-1185">Reference proteome</keyword>
<proteinExistence type="predicted"/>
<dbReference type="EMBL" id="ML208264">
    <property type="protein sequence ID" value="TFK75101.1"/>
    <property type="molecule type" value="Genomic_DNA"/>
</dbReference>
<reference evidence="1 2" key="1">
    <citation type="journal article" date="2019" name="Nat. Ecol. Evol.">
        <title>Megaphylogeny resolves global patterns of mushroom evolution.</title>
        <authorList>
            <person name="Varga T."/>
            <person name="Krizsan K."/>
            <person name="Foldi C."/>
            <person name="Dima B."/>
            <person name="Sanchez-Garcia M."/>
            <person name="Sanchez-Ramirez S."/>
            <person name="Szollosi G.J."/>
            <person name="Szarkandi J.G."/>
            <person name="Papp V."/>
            <person name="Albert L."/>
            <person name="Andreopoulos W."/>
            <person name="Angelini C."/>
            <person name="Antonin V."/>
            <person name="Barry K.W."/>
            <person name="Bougher N.L."/>
            <person name="Buchanan P."/>
            <person name="Buyck B."/>
            <person name="Bense V."/>
            <person name="Catcheside P."/>
            <person name="Chovatia M."/>
            <person name="Cooper J."/>
            <person name="Damon W."/>
            <person name="Desjardin D."/>
            <person name="Finy P."/>
            <person name="Geml J."/>
            <person name="Haridas S."/>
            <person name="Hughes K."/>
            <person name="Justo A."/>
            <person name="Karasinski D."/>
            <person name="Kautmanova I."/>
            <person name="Kiss B."/>
            <person name="Kocsube S."/>
            <person name="Kotiranta H."/>
            <person name="LaButti K.M."/>
            <person name="Lechner B.E."/>
            <person name="Liimatainen K."/>
            <person name="Lipzen A."/>
            <person name="Lukacs Z."/>
            <person name="Mihaltcheva S."/>
            <person name="Morgado L.N."/>
            <person name="Niskanen T."/>
            <person name="Noordeloos M.E."/>
            <person name="Ohm R.A."/>
            <person name="Ortiz-Santana B."/>
            <person name="Ovrebo C."/>
            <person name="Racz N."/>
            <person name="Riley R."/>
            <person name="Savchenko A."/>
            <person name="Shiryaev A."/>
            <person name="Soop K."/>
            <person name="Spirin V."/>
            <person name="Szebenyi C."/>
            <person name="Tomsovsky M."/>
            <person name="Tulloss R.E."/>
            <person name="Uehling J."/>
            <person name="Grigoriev I.V."/>
            <person name="Vagvolgyi C."/>
            <person name="Papp T."/>
            <person name="Martin F.M."/>
            <person name="Miettinen O."/>
            <person name="Hibbett D.S."/>
            <person name="Nagy L.G."/>
        </authorList>
    </citation>
    <scope>NUCLEOTIDE SEQUENCE [LARGE SCALE GENOMIC DNA]</scope>
    <source>
        <strain evidence="1 2">NL-1719</strain>
    </source>
</reference>
<organism evidence="1 2">
    <name type="scientific">Pluteus cervinus</name>
    <dbReference type="NCBI Taxonomy" id="181527"/>
    <lineage>
        <taxon>Eukaryota</taxon>
        <taxon>Fungi</taxon>
        <taxon>Dikarya</taxon>
        <taxon>Basidiomycota</taxon>
        <taxon>Agaricomycotina</taxon>
        <taxon>Agaricomycetes</taxon>
        <taxon>Agaricomycetidae</taxon>
        <taxon>Agaricales</taxon>
        <taxon>Pluteineae</taxon>
        <taxon>Pluteaceae</taxon>
        <taxon>Pluteus</taxon>
    </lineage>
</organism>